<dbReference type="PANTHER" id="PTHR21137">
    <property type="entry name" value="ODORANT RECEPTOR"/>
    <property type="match status" value="1"/>
</dbReference>
<comment type="caution">
    <text evidence="10">Lacks conserved residue(s) required for the propagation of feature annotation.</text>
</comment>
<accession>A0AAN7S6M2</accession>
<evidence type="ECO:0000256" key="10">
    <source>
        <dbReference type="RuleBase" id="RU351113"/>
    </source>
</evidence>
<reference evidence="12" key="1">
    <citation type="submission" date="2023-01" db="EMBL/GenBank/DDBJ databases">
        <title>Key to firefly adult light organ development and bioluminescence: homeobox transcription factors regulate luciferase expression and transportation to peroxisome.</title>
        <authorList>
            <person name="Fu X."/>
        </authorList>
    </citation>
    <scope>NUCLEOTIDE SEQUENCE [LARGE SCALE GENOMIC DNA]</scope>
</reference>
<feature type="transmembrane region" description="Helical" evidence="10">
    <location>
        <begin position="77"/>
        <end position="96"/>
    </location>
</feature>
<dbReference type="AlphaFoldDB" id="A0AAN7S6M2"/>
<keyword evidence="12" id="KW-1185">Reference proteome</keyword>
<keyword evidence="2" id="KW-1003">Cell membrane</keyword>
<dbReference type="PANTHER" id="PTHR21137:SF35">
    <property type="entry name" value="ODORANT RECEPTOR 19A-RELATED"/>
    <property type="match status" value="1"/>
</dbReference>
<name>A0AAN7S6M2_9COLE</name>
<dbReference type="Proteomes" id="UP001353858">
    <property type="component" value="Unassembled WGS sequence"/>
</dbReference>
<evidence type="ECO:0000313" key="11">
    <source>
        <dbReference type="EMBL" id="KAK4873361.1"/>
    </source>
</evidence>
<evidence type="ECO:0000256" key="8">
    <source>
        <dbReference type="ARBA" id="ARBA00023170"/>
    </source>
</evidence>
<keyword evidence="8 10" id="KW-0675">Receptor</keyword>
<keyword evidence="9 10" id="KW-0807">Transducer</keyword>
<evidence type="ECO:0000256" key="2">
    <source>
        <dbReference type="ARBA" id="ARBA00022475"/>
    </source>
</evidence>
<keyword evidence="7 10" id="KW-0472">Membrane</keyword>
<evidence type="ECO:0000256" key="3">
    <source>
        <dbReference type="ARBA" id="ARBA00022606"/>
    </source>
</evidence>
<keyword evidence="3 10" id="KW-0716">Sensory transduction</keyword>
<feature type="transmembrane region" description="Helical" evidence="10">
    <location>
        <begin position="43"/>
        <end position="65"/>
    </location>
</feature>
<comment type="similarity">
    <text evidence="10">Belongs to the insect chemoreceptor superfamily. Heteromeric odorant receptor channel (TC 1.A.69) family.</text>
</comment>
<keyword evidence="4 10" id="KW-0812">Transmembrane</keyword>
<sequence length="413" mass="47606">MIEKREPSDQLPKAVAKDGAKWLLIPSKIVLKSFCNWPENRTLLVKFLSQLATFGFFISILGNIYLIMQNANNLDDVVYSISMLVISAETMGRRILIEVYAKTFRKLLLHVYDDFWASDVAGEDTHCEIKKKTKLLLNFFIGFSVIGVTSVMQTIISANVRGAKPLFTLYTYPFETSPYFECMFIMEAYLTFDVIFATNSTDIFLYSLLYNCEAQFKLLSAYFKVNFDKILHIPDDEERGRRAIELIVKCVKHHELLLQKLLLHIYDDFWASDIAGEDTHREIKEKSKLLLNFFIGVAVISVTSVMQTIISANVRGAKPLFTLYTYPFETSPYFECMFIVEAYLTFDVVFATSSTDIFLYTLLFNCEAQFKVLSAYFKANFEKILHVADAEERGRRAIELIVKCVKHHELLLQ</sequence>
<evidence type="ECO:0000256" key="9">
    <source>
        <dbReference type="ARBA" id="ARBA00023224"/>
    </source>
</evidence>
<evidence type="ECO:0000256" key="4">
    <source>
        <dbReference type="ARBA" id="ARBA00022692"/>
    </source>
</evidence>
<dbReference type="GO" id="GO:0004984">
    <property type="term" value="F:olfactory receptor activity"/>
    <property type="evidence" value="ECO:0007669"/>
    <property type="project" value="InterPro"/>
</dbReference>
<dbReference type="GO" id="GO:0005549">
    <property type="term" value="F:odorant binding"/>
    <property type="evidence" value="ECO:0007669"/>
    <property type="project" value="InterPro"/>
</dbReference>
<protein>
    <recommendedName>
        <fullName evidence="10">Odorant receptor</fullName>
    </recommendedName>
</protein>
<dbReference type="EMBL" id="JARPUR010000007">
    <property type="protein sequence ID" value="KAK4873361.1"/>
    <property type="molecule type" value="Genomic_DNA"/>
</dbReference>
<dbReference type="Pfam" id="PF02949">
    <property type="entry name" value="7tm_6"/>
    <property type="match status" value="2"/>
</dbReference>
<keyword evidence="5 10" id="KW-0552">Olfaction</keyword>
<dbReference type="GO" id="GO:0005886">
    <property type="term" value="C:plasma membrane"/>
    <property type="evidence" value="ECO:0007669"/>
    <property type="project" value="UniProtKB-SubCell"/>
</dbReference>
<evidence type="ECO:0000256" key="5">
    <source>
        <dbReference type="ARBA" id="ARBA00022725"/>
    </source>
</evidence>
<keyword evidence="6 10" id="KW-1133">Transmembrane helix</keyword>
<comment type="caution">
    <text evidence="11">The sequence shown here is derived from an EMBL/GenBank/DDBJ whole genome shotgun (WGS) entry which is preliminary data.</text>
</comment>
<dbReference type="GO" id="GO:0007165">
    <property type="term" value="P:signal transduction"/>
    <property type="evidence" value="ECO:0007669"/>
    <property type="project" value="UniProtKB-KW"/>
</dbReference>
<evidence type="ECO:0000256" key="1">
    <source>
        <dbReference type="ARBA" id="ARBA00004651"/>
    </source>
</evidence>
<feature type="transmembrane region" description="Helical" evidence="10">
    <location>
        <begin position="135"/>
        <end position="158"/>
    </location>
</feature>
<feature type="transmembrane region" description="Helical" evidence="10">
    <location>
        <begin position="289"/>
        <end position="310"/>
    </location>
</feature>
<evidence type="ECO:0000313" key="12">
    <source>
        <dbReference type="Proteomes" id="UP001353858"/>
    </source>
</evidence>
<dbReference type="InterPro" id="IPR004117">
    <property type="entry name" value="7tm6_olfct_rcpt"/>
</dbReference>
<gene>
    <name evidence="11" type="ORF">RN001_015390</name>
</gene>
<comment type="subcellular location">
    <subcellularLocation>
        <location evidence="1 10">Cell membrane</location>
        <topology evidence="1 10">Multi-pass membrane protein</topology>
    </subcellularLocation>
</comment>
<evidence type="ECO:0000256" key="7">
    <source>
        <dbReference type="ARBA" id="ARBA00023136"/>
    </source>
</evidence>
<organism evidence="11 12">
    <name type="scientific">Aquatica leii</name>
    <dbReference type="NCBI Taxonomy" id="1421715"/>
    <lineage>
        <taxon>Eukaryota</taxon>
        <taxon>Metazoa</taxon>
        <taxon>Ecdysozoa</taxon>
        <taxon>Arthropoda</taxon>
        <taxon>Hexapoda</taxon>
        <taxon>Insecta</taxon>
        <taxon>Pterygota</taxon>
        <taxon>Neoptera</taxon>
        <taxon>Endopterygota</taxon>
        <taxon>Coleoptera</taxon>
        <taxon>Polyphaga</taxon>
        <taxon>Elateriformia</taxon>
        <taxon>Elateroidea</taxon>
        <taxon>Lampyridae</taxon>
        <taxon>Luciolinae</taxon>
        <taxon>Aquatica</taxon>
    </lineage>
</organism>
<proteinExistence type="inferred from homology"/>
<evidence type="ECO:0000256" key="6">
    <source>
        <dbReference type="ARBA" id="ARBA00022989"/>
    </source>
</evidence>